<dbReference type="Proteomes" id="UP000000771">
    <property type="component" value="Chromosome"/>
</dbReference>
<dbReference type="PANTHER" id="PTHR42743">
    <property type="entry name" value="AMINO-ACID AMINOTRANSFERASE"/>
    <property type="match status" value="1"/>
</dbReference>
<dbReference type="SUPFAM" id="SSF56752">
    <property type="entry name" value="D-aminoacid aminotransferase-like PLP-dependent enzymes"/>
    <property type="match status" value="1"/>
</dbReference>
<comment type="catalytic activity">
    <reaction evidence="13 17">
        <text>L-isoleucine + 2-oxoglutarate = (S)-3-methyl-2-oxopentanoate + L-glutamate</text>
        <dbReference type="Rhea" id="RHEA:24801"/>
        <dbReference type="ChEBI" id="CHEBI:16810"/>
        <dbReference type="ChEBI" id="CHEBI:29985"/>
        <dbReference type="ChEBI" id="CHEBI:35146"/>
        <dbReference type="ChEBI" id="CHEBI:58045"/>
        <dbReference type="EC" id="2.6.1.42"/>
    </reaction>
</comment>
<comment type="similarity">
    <text evidence="6 15">Belongs to the class-IV pyridoxal-phosphate-dependent aminotransferase family.</text>
</comment>
<evidence type="ECO:0000256" key="15">
    <source>
        <dbReference type="RuleBase" id="RU004106"/>
    </source>
</evidence>
<dbReference type="InterPro" id="IPR043132">
    <property type="entry name" value="BCAT-like_C"/>
</dbReference>
<keyword evidence="19" id="KW-1185">Reference proteome</keyword>
<dbReference type="NCBIfam" id="TIGR01122">
    <property type="entry name" value="ilvE_I"/>
    <property type="match status" value="1"/>
</dbReference>
<evidence type="ECO:0000256" key="5">
    <source>
        <dbReference type="ARBA" id="ARBA00005072"/>
    </source>
</evidence>
<dbReference type="GO" id="GO:0052654">
    <property type="term" value="F:L-leucine-2-oxoglutarate transaminase activity"/>
    <property type="evidence" value="ECO:0007669"/>
    <property type="project" value="RHEA"/>
</dbReference>
<proteinExistence type="inferred from homology"/>
<comment type="pathway">
    <text evidence="5 17">Amino-acid biosynthesis; L-leucine biosynthesis; L-leucine from 3-methyl-2-oxobutanoate: step 4/4.</text>
</comment>
<dbReference type="UniPathway" id="UPA00048">
    <property type="reaction ID" value="UER00073"/>
</dbReference>
<dbReference type="EMBL" id="CP001631">
    <property type="protein sequence ID" value="ACU54460.1"/>
    <property type="molecule type" value="Genomic_DNA"/>
</dbReference>
<dbReference type="HOGENOM" id="CLU_020844_3_1_11"/>
<dbReference type="InterPro" id="IPR033939">
    <property type="entry name" value="BCAT_family"/>
</dbReference>
<keyword evidence="10 16" id="KW-0663">Pyridoxal phosphate</keyword>
<evidence type="ECO:0000256" key="13">
    <source>
        <dbReference type="ARBA" id="ARBA00048798"/>
    </source>
</evidence>
<dbReference type="Gene3D" id="3.30.470.10">
    <property type="match status" value="1"/>
</dbReference>
<evidence type="ECO:0000256" key="1">
    <source>
        <dbReference type="ARBA" id="ARBA00001933"/>
    </source>
</evidence>
<dbReference type="Gene3D" id="3.20.10.10">
    <property type="entry name" value="D-amino Acid Aminotransferase, subunit A, domain 2"/>
    <property type="match status" value="1"/>
</dbReference>
<dbReference type="eggNOG" id="COG0115">
    <property type="taxonomic scope" value="Bacteria"/>
</dbReference>
<dbReference type="InterPro" id="IPR036038">
    <property type="entry name" value="Aminotransferase-like"/>
</dbReference>
<dbReference type="GO" id="GO:0009098">
    <property type="term" value="P:L-leucine biosynthetic process"/>
    <property type="evidence" value="ECO:0007669"/>
    <property type="project" value="UniProtKB-UniPathway"/>
</dbReference>
<evidence type="ECO:0000256" key="4">
    <source>
        <dbReference type="ARBA" id="ARBA00004931"/>
    </source>
</evidence>
<dbReference type="PROSITE" id="PS00770">
    <property type="entry name" value="AA_TRANSFER_CLASS_4"/>
    <property type="match status" value="1"/>
</dbReference>
<evidence type="ECO:0000256" key="10">
    <source>
        <dbReference type="ARBA" id="ARBA00022898"/>
    </source>
</evidence>
<protein>
    <recommendedName>
        <fullName evidence="17">Branched-chain-amino-acid aminotransferase</fullName>
        <shortName evidence="17">BCAT</shortName>
        <ecNumber evidence="17">2.6.1.42</ecNumber>
    </recommendedName>
</protein>
<comment type="catalytic activity">
    <reaction evidence="14 17">
        <text>L-leucine + 2-oxoglutarate = 4-methyl-2-oxopentanoate + L-glutamate</text>
        <dbReference type="Rhea" id="RHEA:18321"/>
        <dbReference type="ChEBI" id="CHEBI:16810"/>
        <dbReference type="ChEBI" id="CHEBI:17865"/>
        <dbReference type="ChEBI" id="CHEBI:29985"/>
        <dbReference type="ChEBI" id="CHEBI:57427"/>
        <dbReference type="EC" id="2.6.1.42"/>
    </reaction>
</comment>
<keyword evidence="8 17" id="KW-0028">Amino-acid biosynthesis</keyword>
<evidence type="ECO:0000256" key="9">
    <source>
        <dbReference type="ARBA" id="ARBA00022679"/>
    </source>
</evidence>
<dbReference type="STRING" id="525909.Afer_1537"/>
<comment type="cofactor">
    <cofactor evidence="1 16">
        <name>pyridoxal 5'-phosphate</name>
        <dbReference type="ChEBI" id="CHEBI:597326"/>
    </cofactor>
</comment>
<dbReference type="FunFam" id="3.20.10.10:FF:000002">
    <property type="entry name" value="D-alanine aminotransferase"/>
    <property type="match status" value="1"/>
</dbReference>
<dbReference type="GO" id="GO:0009099">
    <property type="term" value="P:L-valine biosynthetic process"/>
    <property type="evidence" value="ECO:0007669"/>
    <property type="project" value="UniProtKB-UniPathway"/>
</dbReference>
<evidence type="ECO:0000256" key="3">
    <source>
        <dbReference type="ARBA" id="ARBA00004824"/>
    </source>
</evidence>
<dbReference type="InterPro" id="IPR043131">
    <property type="entry name" value="BCAT-like_N"/>
</dbReference>
<dbReference type="RefSeq" id="WP_015798939.1">
    <property type="nucleotide sequence ID" value="NC_013124.1"/>
</dbReference>
<comment type="pathway">
    <text evidence="3 17">Amino-acid biosynthesis; L-isoleucine biosynthesis; L-isoleucine from 2-oxobutanoate: step 4/4.</text>
</comment>
<evidence type="ECO:0000256" key="16">
    <source>
        <dbReference type="RuleBase" id="RU004516"/>
    </source>
</evidence>
<gene>
    <name evidence="17" type="primary">ilvE</name>
    <name evidence="18" type="ordered locus">Afer_1537</name>
</gene>
<evidence type="ECO:0000256" key="11">
    <source>
        <dbReference type="ARBA" id="ARBA00023304"/>
    </source>
</evidence>
<evidence type="ECO:0000256" key="8">
    <source>
        <dbReference type="ARBA" id="ARBA00022605"/>
    </source>
</evidence>
<keyword evidence="11 17" id="KW-0100">Branched-chain amino acid biosynthesis</keyword>
<evidence type="ECO:0000256" key="2">
    <source>
        <dbReference type="ARBA" id="ARBA00003109"/>
    </source>
</evidence>
<dbReference type="GO" id="GO:0052655">
    <property type="term" value="F:L-valine-2-oxoglutarate transaminase activity"/>
    <property type="evidence" value="ECO:0007669"/>
    <property type="project" value="RHEA"/>
</dbReference>
<dbReference type="KEGG" id="afo:Afer_1537"/>
<evidence type="ECO:0000256" key="14">
    <source>
        <dbReference type="ARBA" id="ARBA00049229"/>
    </source>
</evidence>
<dbReference type="InterPro" id="IPR050571">
    <property type="entry name" value="Class-IV_PLP-Dep_Aminotrnsfr"/>
</dbReference>
<keyword evidence="9 17" id="KW-0808">Transferase</keyword>
<comment type="catalytic activity">
    <reaction evidence="12 17">
        <text>L-valine + 2-oxoglutarate = 3-methyl-2-oxobutanoate + L-glutamate</text>
        <dbReference type="Rhea" id="RHEA:24813"/>
        <dbReference type="ChEBI" id="CHEBI:11851"/>
        <dbReference type="ChEBI" id="CHEBI:16810"/>
        <dbReference type="ChEBI" id="CHEBI:29985"/>
        <dbReference type="ChEBI" id="CHEBI:57762"/>
        <dbReference type="EC" id="2.6.1.42"/>
    </reaction>
</comment>
<dbReference type="EC" id="2.6.1.42" evidence="17"/>
<evidence type="ECO:0000313" key="19">
    <source>
        <dbReference type="Proteomes" id="UP000000771"/>
    </source>
</evidence>
<dbReference type="UniPathway" id="UPA00047">
    <property type="reaction ID" value="UER00058"/>
</dbReference>
<reference evidence="18 19" key="1">
    <citation type="journal article" date="2009" name="Stand. Genomic Sci.">
        <title>Complete genome sequence of Acidimicrobium ferrooxidans type strain (ICP).</title>
        <authorList>
            <person name="Clum A."/>
            <person name="Nolan M."/>
            <person name="Lang E."/>
            <person name="Glavina Del Rio T."/>
            <person name="Tice H."/>
            <person name="Copeland A."/>
            <person name="Cheng J.F."/>
            <person name="Lucas S."/>
            <person name="Chen F."/>
            <person name="Bruce D."/>
            <person name="Goodwin L."/>
            <person name="Pitluck S."/>
            <person name="Ivanova N."/>
            <person name="Mavrommatis K."/>
            <person name="Mikhailova N."/>
            <person name="Pati A."/>
            <person name="Chen A."/>
            <person name="Palaniappan K."/>
            <person name="Goker M."/>
            <person name="Spring S."/>
            <person name="Land M."/>
            <person name="Hauser L."/>
            <person name="Chang Y.J."/>
            <person name="Jeffries C.C."/>
            <person name="Chain P."/>
            <person name="Bristow J."/>
            <person name="Eisen J.A."/>
            <person name="Markowitz V."/>
            <person name="Hugenholtz P."/>
            <person name="Kyrpides N.C."/>
            <person name="Klenk H.P."/>
            <person name="Lapidus A."/>
        </authorList>
    </citation>
    <scope>NUCLEOTIDE SEQUENCE [LARGE SCALE GENOMIC DNA]</scope>
    <source>
        <strain evidence="19">DSM 10331 / JCM 15462 / NBRC 103882 / ICP</strain>
    </source>
</reference>
<dbReference type="PANTHER" id="PTHR42743:SF11">
    <property type="entry name" value="AMINODEOXYCHORISMATE LYASE"/>
    <property type="match status" value="1"/>
</dbReference>
<evidence type="ECO:0000313" key="18">
    <source>
        <dbReference type="EMBL" id="ACU54460.1"/>
    </source>
</evidence>
<dbReference type="InterPro" id="IPR018300">
    <property type="entry name" value="Aminotrans_IV_CS"/>
</dbReference>
<evidence type="ECO:0000256" key="12">
    <source>
        <dbReference type="ARBA" id="ARBA00048212"/>
    </source>
</evidence>
<dbReference type="CDD" id="cd01557">
    <property type="entry name" value="BCAT_beta_family"/>
    <property type="match status" value="1"/>
</dbReference>
<dbReference type="UniPathway" id="UPA00049">
    <property type="reaction ID" value="UER00062"/>
</dbReference>
<name>C7M0F2_ACIFD</name>
<comment type="pathway">
    <text evidence="4 17">Amino-acid biosynthesis; L-valine biosynthesis; L-valine from pyruvate: step 4/4.</text>
</comment>
<dbReference type="Pfam" id="PF01063">
    <property type="entry name" value="Aminotran_4"/>
    <property type="match status" value="1"/>
</dbReference>
<accession>C7M0F2</accession>
<dbReference type="OrthoDB" id="9804984at2"/>
<evidence type="ECO:0000256" key="17">
    <source>
        <dbReference type="RuleBase" id="RU364094"/>
    </source>
</evidence>
<evidence type="ECO:0000256" key="6">
    <source>
        <dbReference type="ARBA" id="ARBA00009320"/>
    </source>
</evidence>
<organism evidence="18 19">
    <name type="scientific">Acidimicrobium ferrooxidans (strain DSM 10331 / JCM 15462 / NBRC 103882 / ICP)</name>
    <dbReference type="NCBI Taxonomy" id="525909"/>
    <lineage>
        <taxon>Bacteria</taxon>
        <taxon>Bacillati</taxon>
        <taxon>Actinomycetota</taxon>
        <taxon>Acidimicrobiia</taxon>
        <taxon>Acidimicrobiales</taxon>
        <taxon>Acidimicrobiaceae</taxon>
        <taxon>Acidimicrobium</taxon>
    </lineage>
</organism>
<dbReference type="InterPro" id="IPR005785">
    <property type="entry name" value="B_amino_transI"/>
</dbReference>
<keyword evidence="7 17" id="KW-0032">Aminotransferase</keyword>
<dbReference type="InterPro" id="IPR001544">
    <property type="entry name" value="Aminotrans_IV"/>
</dbReference>
<dbReference type="GO" id="GO:0009097">
    <property type="term" value="P:isoleucine biosynthetic process"/>
    <property type="evidence" value="ECO:0007669"/>
    <property type="project" value="UniProtKB-UniPathway"/>
</dbReference>
<evidence type="ECO:0000256" key="7">
    <source>
        <dbReference type="ARBA" id="ARBA00022576"/>
    </source>
</evidence>
<comment type="function">
    <text evidence="2 17">Acts on leucine, isoleucine and valine.</text>
</comment>
<dbReference type="NCBIfam" id="NF005146">
    <property type="entry name" value="PRK06606.1"/>
    <property type="match status" value="1"/>
</dbReference>
<dbReference type="AlphaFoldDB" id="C7M0F2"/>
<sequence length="308" mass="33109">MAIAEGKVIWMDGEVVPWGEAKVHVLTHALHYGYGVFEGIRAYDTPRGSAVFRLREHLVRLHRSARMLLMEIPFSVDELIEATRTVVAANGEPACYIRPVAFTAYGEMGLSPLSSSISVSIATWPWGAYLGDEGIAKGVRAKVSSWRRHDPNVIPPAAKVTGGYVNSALAKAEAIKAGYDEAILLSPQGYVSECTGENLFAVFDGAIVTPPIAAGALAGITRQTIMTLAADAGIPVREANLLRSDLYIADEVFLSGTAAEVVPIASVDDRPVGTGEPGPLARELQRRYYAAVHGEDPQHESWLTYVHG</sequence>
<dbReference type="GO" id="GO:0052656">
    <property type="term" value="F:L-isoleucine-2-oxoglutarate transaminase activity"/>
    <property type="evidence" value="ECO:0007669"/>
    <property type="project" value="RHEA"/>
</dbReference>